<name>A0A930KW23_9MICC</name>
<reference evidence="1" key="1">
    <citation type="submission" date="2020-04" db="EMBL/GenBank/DDBJ databases">
        <title>Deep metagenomics examines the oral microbiome during advanced dental caries in children, revealing novel taxa and co-occurrences with host molecules.</title>
        <authorList>
            <person name="Baker J.L."/>
            <person name="Morton J.T."/>
            <person name="Dinis M."/>
            <person name="Alvarez R."/>
            <person name="Tran N.C."/>
            <person name="Knight R."/>
            <person name="Edlund A."/>
        </authorList>
    </citation>
    <scope>NUCLEOTIDE SEQUENCE</scope>
    <source>
        <strain evidence="1">JCVI_39_bin.18</strain>
    </source>
</reference>
<protein>
    <submittedName>
        <fullName evidence="1">Uncharacterized protein</fullName>
    </submittedName>
</protein>
<dbReference type="AlphaFoldDB" id="A0A930KW23"/>
<evidence type="ECO:0000313" key="2">
    <source>
        <dbReference type="Proteomes" id="UP000770330"/>
    </source>
</evidence>
<gene>
    <name evidence="1" type="ORF">HXO61_08910</name>
</gene>
<organism evidence="1 2">
    <name type="scientific">Rothia mucilaginosa</name>
    <dbReference type="NCBI Taxonomy" id="43675"/>
    <lineage>
        <taxon>Bacteria</taxon>
        <taxon>Bacillati</taxon>
        <taxon>Actinomycetota</taxon>
        <taxon>Actinomycetes</taxon>
        <taxon>Micrococcales</taxon>
        <taxon>Micrococcaceae</taxon>
        <taxon>Rothia</taxon>
    </lineage>
</organism>
<dbReference type="EMBL" id="JABZXO010000031">
    <property type="protein sequence ID" value="MBF1658028.1"/>
    <property type="molecule type" value="Genomic_DNA"/>
</dbReference>
<proteinExistence type="predicted"/>
<dbReference type="Proteomes" id="UP000770330">
    <property type="component" value="Unassembled WGS sequence"/>
</dbReference>
<sequence length="682" mass="78074">MSAHESKEAREKAYQKQYQSDRLLRRRFSYEALEKKHRVTAKGKDLSAELMAARAPGVTGESPWVKDLTAHPLQWHREGIPADLPRHIPNAFGDVAPGRDFTDPRMLFDASLFESMTDEEIACFNDQKHWVVEDASAGDALALDTELEDEPGCYGYLVHLNRGRKELNNPPVGRPHYKRQDGKELVWGDPRLDAPWWQECGDFIYAHLDEASARAHFDSLRSALYSLNQELRLYRLTKPISIGEARAWLNSDHPLREDRHGAITVEAVGTGQLDTPGALRVPQLPAPDEDELNEAEEKAWWDSLTADEQRAYEAKHAAEVRMVEDRAAINLQRQEFYDRIYKDLYSVDALLQQLLEWAEEAENEADAQWHRENNTTMDLEDKLEFVASFYRRNPDDGEAALRAANLVTPHETLTHLAGTLPLTDEMIAAAAARHRNALQAGTEKQHLNFRRRTGGGEYVLTKAQEQYAREHLITAYTRSGTEGSAKLLMAIYEPSGMTLLDPHDECDGNGFCWETMNLDDYRAGFLFPLYSDMPTGGFAPRKDRVEYLCLLLKQGIITLEQFWQRLRTDSYIGDRDEYFEDGSNALVMTKKNWRNLLHQEQPEDTAEDPVMMPTDWAFVDASDERLGFWTLSEWEAYVASQPEDWFIVGEDVPTIIGQSVEPELLLPEMLAWHQRHLDSRKP</sequence>
<evidence type="ECO:0000313" key="1">
    <source>
        <dbReference type="EMBL" id="MBF1658028.1"/>
    </source>
</evidence>
<dbReference type="RefSeq" id="WP_303945611.1">
    <property type="nucleotide sequence ID" value="NZ_JABZXO010000031.1"/>
</dbReference>
<comment type="caution">
    <text evidence="1">The sequence shown here is derived from an EMBL/GenBank/DDBJ whole genome shotgun (WGS) entry which is preliminary data.</text>
</comment>
<accession>A0A930KW23</accession>